<evidence type="ECO:0000256" key="1">
    <source>
        <dbReference type="SAM" id="MobiDB-lite"/>
    </source>
</evidence>
<reference evidence="2 3" key="1">
    <citation type="journal article" date="2019" name="Commun. Biol.">
        <title>The bagworm genome reveals a unique fibroin gene that provides high tensile strength.</title>
        <authorList>
            <person name="Kono N."/>
            <person name="Nakamura H."/>
            <person name="Ohtoshi R."/>
            <person name="Tomita M."/>
            <person name="Numata K."/>
            <person name="Arakawa K."/>
        </authorList>
    </citation>
    <scope>NUCLEOTIDE SEQUENCE [LARGE SCALE GENOMIC DNA]</scope>
</reference>
<feature type="region of interest" description="Disordered" evidence="1">
    <location>
        <begin position="108"/>
        <end position="133"/>
    </location>
</feature>
<accession>A0A4C1T4C0</accession>
<organism evidence="2 3">
    <name type="scientific">Eumeta variegata</name>
    <name type="common">Bagworm moth</name>
    <name type="synonym">Eumeta japonica</name>
    <dbReference type="NCBI Taxonomy" id="151549"/>
    <lineage>
        <taxon>Eukaryota</taxon>
        <taxon>Metazoa</taxon>
        <taxon>Ecdysozoa</taxon>
        <taxon>Arthropoda</taxon>
        <taxon>Hexapoda</taxon>
        <taxon>Insecta</taxon>
        <taxon>Pterygota</taxon>
        <taxon>Neoptera</taxon>
        <taxon>Endopterygota</taxon>
        <taxon>Lepidoptera</taxon>
        <taxon>Glossata</taxon>
        <taxon>Ditrysia</taxon>
        <taxon>Tineoidea</taxon>
        <taxon>Psychidae</taxon>
        <taxon>Oiketicinae</taxon>
        <taxon>Eumeta</taxon>
    </lineage>
</organism>
<feature type="region of interest" description="Disordered" evidence="1">
    <location>
        <begin position="1"/>
        <end position="26"/>
    </location>
</feature>
<feature type="compositionally biased region" description="Polar residues" evidence="1">
    <location>
        <begin position="1"/>
        <end position="11"/>
    </location>
</feature>
<dbReference type="AlphaFoldDB" id="A0A4C1T4C0"/>
<evidence type="ECO:0000313" key="3">
    <source>
        <dbReference type="Proteomes" id="UP000299102"/>
    </source>
</evidence>
<feature type="compositionally biased region" description="Basic and acidic residues" evidence="1">
    <location>
        <begin position="14"/>
        <end position="26"/>
    </location>
</feature>
<sequence length="133" mass="14860">MTRISSYQLASPTDKPHGTSVRRDKDRLSGKIIHVVVPARITSCQYQADVAREEWAGVQKLGAPFHRPKSSRKKRTKASIYNLSEDRRDVPLKGRRAARLCEFVRSVRGRQSARRPPPALSAGGLADNNVDRA</sequence>
<evidence type="ECO:0000313" key="2">
    <source>
        <dbReference type="EMBL" id="GBP09025.1"/>
    </source>
</evidence>
<comment type="caution">
    <text evidence="2">The sequence shown here is derived from an EMBL/GenBank/DDBJ whole genome shotgun (WGS) entry which is preliminary data.</text>
</comment>
<dbReference type="EMBL" id="BGZK01000033">
    <property type="protein sequence ID" value="GBP09025.1"/>
    <property type="molecule type" value="Genomic_DNA"/>
</dbReference>
<gene>
    <name evidence="2" type="ORF">EVAR_78371_1</name>
</gene>
<dbReference type="Proteomes" id="UP000299102">
    <property type="component" value="Unassembled WGS sequence"/>
</dbReference>
<protein>
    <submittedName>
        <fullName evidence="2">Uncharacterized protein</fullName>
    </submittedName>
</protein>
<proteinExistence type="predicted"/>
<name>A0A4C1T4C0_EUMVA</name>
<keyword evidence="3" id="KW-1185">Reference proteome</keyword>